<dbReference type="InterPro" id="IPR002347">
    <property type="entry name" value="SDR_fam"/>
</dbReference>
<comment type="caution">
    <text evidence="6">The sequence shown here is derived from an EMBL/GenBank/DDBJ whole genome shotgun (WGS) entry which is preliminary data.</text>
</comment>
<feature type="region of interest" description="Disordered" evidence="4">
    <location>
        <begin position="1"/>
        <end position="38"/>
    </location>
</feature>
<dbReference type="Pfam" id="PF00106">
    <property type="entry name" value="adh_short"/>
    <property type="match status" value="1"/>
</dbReference>
<feature type="domain" description="Ketoreductase" evidence="5">
    <location>
        <begin position="39"/>
        <end position="212"/>
    </location>
</feature>
<dbReference type="SMART" id="SM00822">
    <property type="entry name" value="PKS_KR"/>
    <property type="match status" value="1"/>
</dbReference>
<dbReference type="Gene3D" id="3.40.50.720">
    <property type="entry name" value="NAD(P)-binding Rossmann-like Domain"/>
    <property type="match status" value="1"/>
</dbReference>
<feature type="compositionally biased region" description="Polar residues" evidence="4">
    <location>
        <begin position="17"/>
        <end position="26"/>
    </location>
</feature>
<dbReference type="Proteomes" id="UP000307808">
    <property type="component" value="Unassembled WGS sequence"/>
</dbReference>
<dbReference type="InterPro" id="IPR057326">
    <property type="entry name" value="KR_dom"/>
</dbReference>
<dbReference type="GO" id="GO:0016020">
    <property type="term" value="C:membrane"/>
    <property type="evidence" value="ECO:0007669"/>
    <property type="project" value="TreeGrafter"/>
</dbReference>
<evidence type="ECO:0000313" key="7">
    <source>
        <dbReference type="Proteomes" id="UP000307808"/>
    </source>
</evidence>
<dbReference type="PANTHER" id="PTHR44196">
    <property type="entry name" value="DEHYDROGENASE/REDUCTASE SDR FAMILY MEMBER 7B"/>
    <property type="match status" value="1"/>
</dbReference>
<dbReference type="PRINTS" id="PR00081">
    <property type="entry name" value="GDHRDH"/>
</dbReference>
<dbReference type="InterPro" id="IPR036291">
    <property type="entry name" value="NAD(P)-bd_dom_sf"/>
</dbReference>
<dbReference type="PANTHER" id="PTHR44196:SF1">
    <property type="entry name" value="DEHYDROGENASE_REDUCTASE SDR FAMILY MEMBER 7B"/>
    <property type="match status" value="1"/>
</dbReference>
<reference evidence="6 7" key="1">
    <citation type="submission" date="2019-04" db="EMBL/GenBank/DDBJ databases">
        <authorList>
            <person name="Dong K."/>
        </authorList>
    </citation>
    <scope>NUCLEOTIDE SEQUENCE [LARGE SCALE GENOMIC DNA]</scope>
    <source>
        <strain evidence="7">dk3543</strain>
    </source>
</reference>
<evidence type="ECO:0000256" key="1">
    <source>
        <dbReference type="ARBA" id="ARBA00006484"/>
    </source>
</evidence>
<proteinExistence type="inferred from homology"/>
<comment type="similarity">
    <text evidence="1 3">Belongs to the short-chain dehydrogenases/reductases (SDR) family.</text>
</comment>
<accession>A0A4U2YTB3</accession>
<organism evidence="6 7">
    <name type="scientific">Nocardioides jishulii</name>
    <dbReference type="NCBI Taxonomy" id="2575440"/>
    <lineage>
        <taxon>Bacteria</taxon>
        <taxon>Bacillati</taxon>
        <taxon>Actinomycetota</taxon>
        <taxon>Actinomycetes</taxon>
        <taxon>Propionibacteriales</taxon>
        <taxon>Nocardioidaceae</taxon>
        <taxon>Nocardioides</taxon>
    </lineage>
</organism>
<dbReference type="InterPro" id="IPR020904">
    <property type="entry name" value="Sc_DH/Rdtase_CS"/>
</dbReference>
<evidence type="ECO:0000256" key="3">
    <source>
        <dbReference type="RuleBase" id="RU000363"/>
    </source>
</evidence>
<dbReference type="GO" id="GO:0016491">
    <property type="term" value="F:oxidoreductase activity"/>
    <property type="evidence" value="ECO:0007669"/>
    <property type="project" value="UniProtKB-KW"/>
</dbReference>
<protein>
    <submittedName>
        <fullName evidence="6">SDR family NAD(P)-dependent oxidoreductase</fullName>
    </submittedName>
</protein>
<gene>
    <name evidence="6" type="ORF">FC770_06540</name>
</gene>
<evidence type="ECO:0000313" key="6">
    <source>
        <dbReference type="EMBL" id="TKI64766.1"/>
    </source>
</evidence>
<dbReference type="EMBL" id="SZPY01000001">
    <property type="protein sequence ID" value="TKI64766.1"/>
    <property type="molecule type" value="Genomic_DNA"/>
</dbReference>
<evidence type="ECO:0000256" key="4">
    <source>
        <dbReference type="SAM" id="MobiDB-lite"/>
    </source>
</evidence>
<dbReference type="PROSITE" id="PS00061">
    <property type="entry name" value="ADH_SHORT"/>
    <property type="match status" value="1"/>
</dbReference>
<name>A0A4U2YTB3_9ACTN</name>
<keyword evidence="2" id="KW-0560">Oxidoreductase</keyword>
<evidence type="ECO:0000256" key="2">
    <source>
        <dbReference type="ARBA" id="ARBA00023002"/>
    </source>
</evidence>
<keyword evidence="7" id="KW-1185">Reference proteome</keyword>
<sequence>MRTPSTTGCASPPEAATSWQPLTPTGGQVPRTSPGRDRPVAVITGGSGAIGTALAHRLDEAGWSVVCIDLGADQGPDDPTFLACDITDDAAVRSTFAAVEQRYGRLDLLVNNAGISAIGRFTDHDVTTHAKVMAVNYLGAVSCTQAALPALTRSHGRVVVTSSVTGFAPVLGRPAYVAAKHAVTGLFTALRPELAASGVGVTLVHPTFVTGGMSEAAGRADGTERSTTGGEITPDDVARAIVDAVTRGTDQVFVGRSARAAWHLWRLAPRTYVRTMTRRLSQ</sequence>
<dbReference type="AlphaFoldDB" id="A0A4U2YTB3"/>
<dbReference type="SUPFAM" id="SSF51735">
    <property type="entry name" value="NAD(P)-binding Rossmann-fold domains"/>
    <property type="match status" value="1"/>
</dbReference>
<evidence type="ECO:0000259" key="5">
    <source>
        <dbReference type="SMART" id="SM00822"/>
    </source>
</evidence>
<dbReference type="OrthoDB" id="9792003at2"/>
<dbReference type="PRINTS" id="PR00080">
    <property type="entry name" value="SDRFAMILY"/>
</dbReference>